<dbReference type="EMBL" id="VSSQ01062861">
    <property type="protein sequence ID" value="MPN15973.1"/>
    <property type="molecule type" value="Genomic_DNA"/>
</dbReference>
<protein>
    <submittedName>
        <fullName evidence="1">Uncharacterized protein</fullName>
    </submittedName>
</protein>
<dbReference type="AlphaFoldDB" id="A0A645FV90"/>
<reference evidence="1" key="1">
    <citation type="submission" date="2019-08" db="EMBL/GenBank/DDBJ databases">
        <authorList>
            <person name="Kucharzyk K."/>
            <person name="Murdoch R.W."/>
            <person name="Higgins S."/>
            <person name="Loffler F."/>
        </authorList>
    </citation>
    <scope>NUCLEOTIDE SEQUENCE</scope>
</reference>
<gene>
    <name evidence="1" type="ORF">SDC9_163309</name>
</gene>
<accession>A0A645FV90</accession>
<evidence type="ECO:0000313" key="1">
    <source>
        <dbReference type="EMBL" id="MPN15973.1"/>
    </source>
</evidence>
<sequence>MVKTQVSPEIYSSNSYGRVEEVEEKADENEVIYGYNSLNPGVDIDEDIQNAIIGNYDLGDGITISIDDNLNMTMCADGQQQSWFQLSVWDVQGNTVIFQGYLGEEVWEAMNIQSMEEAEVQMKFITAVGTVTKIFENGTELWFKKI</sequence>
<organism evidence="1">
    <name type="scientific">bioreactor metagenome</name>
    <dbReference type="NCBI Taxonomy" id="1076179"/>
    <lineage>
        <taxon>unclassified sequences</taxon>
        <taxon>metagenomes</taxon>
        <taxon>ecological metagenomes</taxon>
    </lineage>
</organism>
<comment type="caution">
    <text evidence="1">The sequence shown here is derived from an EMBL/GenBank/DDBJ whole genome shotgun (WGS) entry which is preliminary data.</text>
</comment>
<name>A0A645FV90_9ZZZZ</name>
<proteinExistence type="predicted"/>